<evidence type="ECO:0000313" key="3">
    <source>
        <dbReference type="EMBL" id="GAA4581693.1"/>
    </source>
</evidence>
<evidence type="ECO:0000256" key="1">
    <source>
        <dbReference type="ARBA" id="ARBA00022729"/>
    </source>
</evidence>
<gene>
    <name evidence="3" type="ORF">GCM10023176_62520</name>
</gene>
<organism evidence="3 4">
    <name type="scientific">Micromonospora coerulea</name>
    <dbReference type="NCBI Taxonomy" id="47856"/>
    <lineage>
        <taxon>Bacteria</taxon>
        <taxon>Bacillati</taxon>
        <taxon>Actinomycetota</taxon>
        <taxon>Actinomycetes</taxon>
        <taxon>Micromonosporales</taxon>
        <taxon>Micromonosporaceae</taxon>
        <taxon>Micromonospora</taxon>
    </lineage>
</organism>
<evidence type="ECO:0000259" key="2">
    <source>
        <dbReference type="PROSITE" id="PS50914"/>
    </source>
</evidence>
<feature type="domain" description="BON" evidence="2">
    <location>
        <begin position="112"/>
        <end position="180"/>
    </location>
</feature>
<proteinExistence type="predicted"/>
<accession>A0ABP8T4X0</accession>
<dbReference type="SMART" id="SM00749">
    <property type="entry name" value="BON"/>
    <property type="match status" value="3"/>
</dbReference>
<name>A0ABP8T4X0_9ACTN</name>
<dbReference type="InterPro" id="IPR007055">
    <property type="entry name" value="BON_dom"/>
</dbReference>
<dbReference type="InterPro" id="IPR051686">
    <property type="entry name" value="Lipoprotein_DolP"/>
</dbReference>
<sequence>MQLRINLKIYSNMHQNRLACWQPEGHVWPMTQAVRRSDKDLQTNVTDELLFDSSIDAAHLVVLANGGVVTLSGDVGSLPERHTAKRAAMRVAGVQAVTVDIVVRDPGVSGAKDSDIAEAANQMLSWAVDVPSDTVKARVRDHVVTLSGTVNWQYQREAATRAVMYLKGVTAVANTIRLIATTPASNDLKAAIDGAILRNAQLDSHQIKADVNGAEVTLRGSVRSWAERRQAEKVSWSGSGVTSVRNHLTVTA</sequence>
<dbReference type="PANTHER" id="PTHR34606:SF4">
    <property type="entry name" value="OUTER MEMBRANE LIPOPROTEIN DOLP"/>
    <property type="match status" value="1"/>
</dbReference>
<dbReference type="PANTHER" id="PTHR34606">
    <property type="entry name" value="BON DOMAIN-CONTAINING PROTEIN"/>
    <property type="match status" value="1"/>
</dbReference>
<protein>
    <submittedName>
        <fullName evidence="3">BON domain-containing protein</fullName>
    </submittedName>
</protein>
<feature type="domain" description="BON" evidence="2">
    <location>
        <begin position="37"/>
        <end position="105"/>
    </location>
</feature>
<dbReference type="Pfam" id="PF04972">
    <property type="entry name" value="BON"/>
    <property type="match status" value="3"/>
</dbReference>
<comment type="caution">
    <text evidence="3">The sequence shown here is derived from an EMBL/GenBank/DDBJ whole genome shotgun (WGS) entry which is preliminary data.</text>
</comment>
<feature type="domain" description="BON" evidence="2">
    <location>
        <begin position="184"/>
        <end position="252"/>
    </location>
</feature>
<evidence type="ECO:0000313" key="4">
    <source>
        <dbReference type="Proteomes" id="UP001500307"/>
    </source>
</evidence>
<dbReference type="RefSeq" id="WP_346125619.1">
    <property type="nucleotide sequence ID" value="NZ_BAABGU010000097.1"/>
</dbReference>
<dbReference type="InterPro" id="IPR014004">
    <property type="entry name" value="Transpt-assoc_nodulatn_dom_bac"/>
</dbReference>
<keyword evidence="4" id="KW-1185">Reference proteome</keyword>
<reference evidence="4" key="1">
    <citation type="journal article" date="2019" name="Int. J. Syst. Evol. Microbiol.">
        <title>The Global Catalogue of Microorganisms (GCM) 10K type strain sequencing project: providing services to taxonomists for standard genome sequencing and annotation.</title>
        <authorList>
            <consortium name="The Broad Institute Genomics Platform"/>
            <consortium name="The Broad Institute Genome Sequencing Center for Infectious Disease"/>
            <person name="Wu L."/>
            <person name="Ma J."/>
        </authorList>
    </citation>
    <scope>NUCLEOTIDE SEQUENCE [LARGE SCALE GENOMIC DNA]</scope>
    <source>
        <strain evidence="4">JCM 3175</strain>
    </source>
</reference>
<dbReference type="PROSITE" id="PS50914">
    <property type="entry name" value="BON"/>
    <property type="match status" value="3"/>
</dbReference>
<dbReference type="EMBL" id="BAABGU010000097">
    <property type="protein sequence ID" value="GAA4581693.1"/>
    <property type="molecule type" value="Genomic_DNA"/>
</dbReference>
<dbReference type="Proteomes" id="UP001500307">
    <property type="component" value="Unassembled WGS sequence"/>
</dbReference>
<keyword evidence="1" id="KW-0732">Signal</keyword>
<dbReference type="Gene3D" id="3.30.1340.30">
    <property type="match status" value="3"/>
</dbReference>